<dbReference type="Proteomes" id="UP000011885">
    <property type="component" value="Unassembled WGS sequence"/>
</dbReference>
<accession>M5ULX0</accession>
<reference evidence="2 3" key="1">
    <citation type="journal article" date="2013" name="Mar. Genomics">
        <title>Expression of sulfatases in Rhodopirellula baltica and the diversity of sulfatases in the genus Rhodopirellula.</title>
        <authorList>
            <person name="Wegner C.E."/>
            <person name="Richter-Heitmann T."/>
            <person name="Klindworth A."/>
            <person name="Klockow C."/>
            <person name="Richter M."/>
            <person name="Achstetter T."/>
            <person name="Glockner F.O."/>
            <person name="Harder J."/>
        </authorList>
    </citation>
    <scope>NUCLEOTIDE SEQUENCE [LARGE SCALE GENOMIC DNA]</scope>
    <source>
        <strain evidence="2 3">SM41</strain>
    </source>
</reference>
<protein>
    <submittedName>
        <fullName evidence="2">Uncharacterized protein</fullName>
    </submittedName>
</protein>
<dbReference type="AlphaFoldDB" id="M5ULX0"/>
<name>M5ULX0_9BACT</name>
<evidence type="ECO:0000256" key="1">
    <source>
        <dbReference type="SAM" id="MobiDB-lite"/>
    </source>
</evidence>
<dbReference type="EMBL" id="ANOH01000115">
    <property type="protein sequence ID" value="EMI57013.1"/>
    <property type="molecule type" value="Genomic_DNA"/>
</dbReference>
<organism evidence="2 3">
    <name type="scientific">Rhodopirellula sallentina SM41</name>
    <dbReference type="NCBI Taxonomy" id="1263870"/>
    <lineage>
        <taxon>Bacteria</taxon>
        <taxon>Pseudomonadati</taxon>
        <taxon>Planctomycetota</taxon>
        <taxon>Planctomycetia</taxon>
        <taxon>Pirellulales</taxon>
        <taxon>Pirellulaceae</taxon>
        <taxon>Rhodopirellula</taxon>
    </lineage>
</organism>
<dbReference type="PATRIC" id="fig|1263870.3.peg.1652"/>
<feature type="region of interest" description="Disordered" evidence="1">
    <location>
        <begin position="1"/>
        <end position="44"/>
    </location>
</feature>
<evidence type="ECO:0000313" key="3">
    <source>
        <dbReference type="Proteomes" id="UP000011885"/>
    </source>
</evidence>
<comment type="caution">
    <text evidence="2">The sequence shown here is derived from an EMBL/GenBank/DDBJ whole genome shotgun (WGS) entry which is preliminary data.</text>
</comment>
<proteinExistence type="predicted"/>
<feature type="compositionally biased region" description="Polar residues" evidence="1">
    <location>
        <begin position="34"/>
        <end position="44"/>
    </location>
</feature>
<sequence>MRRRRLRGTTDPRQSCHCSGQRTDRDRVGRSLPPLSTRTSFGQLTSHRTCRLRRVVSKPVLRWQREKR</sequence>
<keyword evidence="3" id="KW-1185">Reference proteome</keyword>
<gene>
    <name evidence="2" type="ORF">RSSM_01542</name>
</gene>
<feature type="compositionally biased region" description="Polar residues" evidence="1">
    <location>
        <begin position="11"/>
        <end position="21"/>
    </location>
</feature>
<evidence type="ECO:0000313" key="2">
    <source>
        <dbReference type="EMBL" id="EMI57013.1"/>
    </source>
</evidence>